<dbReference type="GO" id="GO:0005615">
    <property type="term" value="C:extracellular space"/>
    <property type="evidence" value="ECO:0007669"/>
    <property type="project" value="TreeGrafter"/>
</dbReference>
<sequence length="570" mass="66116">MALTEFFPPVGCRDGVPSLVYVTGDTIKVNHSKTSLVTGSSNRFKECRYRSIAKKPGTDFDTVVLYNSTWFNDSINLRDNDDNLVVECYGSDNSILSRSYHSLIRVKKDLEMKLKKRLQKHIAKNSPAEIFNVLMIGIEGNSKQNLQRHMPKTRNYLLKVLNAIELKKYNKIGDHTYPNVIPILTGKTEEEFLHQNWNWSGLFDDINHQFVWSDLSNAGYRTGLFLDTTNKTAFHFFKRAWDKPPVDYYYRATLLDLERDPLVRYKVPNCVGDTPEVTYNFNFWTQMASTFTNPKTHPYFGYSFYNHLTHSNSNGASAGDDLYLRIFLELKQRNIINNTIVIFFSDHGARVGKIRHTYNGVIESMMPHVFLILPPWFRRKYPDVYRVLELNQERLTTNKDLYMTLQVVLNFQGKPGIGNIKQKGISLFNEIPRERTCDDAGIPFEFCVCNKLVKANVSADLTVSLATEVTNRLWYYYDRHVNICNRLTLKYVHSVWEIHLDHEENTRGKSMYQIIISTTPNDALYEAKLVFDNSTKIITVVGDVIRLNMYRGQDNCMNNPKLKPFCHCRG</sequence>
<dbReference type="AlphaFoldDB" id="A0A8S3YKA9"/>
<dbReference type="Proteomes" id="UP000678393">
    <property type="component" value="Unassembled WGS sequence"/>
</dbReference>
<dbReference type="EMBL" id="CAJHNH020000166">
    <property type="protein sequence ID" value="CAG5115802.1"/>
    <property type="molecule type" value="Genomic_DNA"/>
</dbReference>
<dbReference type="Pfam" id="PF02995">
    <property type="entry name" value="DUF229"/>
    <property type="match status" value="1"/>
</dbReference>
<reference evidence="1" key="1">
    <citation type="submission" date="2021-04" db="EMBL/GenBank/DDBJ databases">
        <authorList>
            <consortium name="Molecular Ecology Group"/>
        </authorList>
    </citation>
    <scope>NUCLEOTIDE SEQUENCE</scope>
</reference>
<gene>
    <name evidence="1" type="ORF">CUNI_LOCUS1360</name>
</gene>
<evidence type="ECO:0000313" key="1">
    <source>
        <dbReference type="EMBL" id="CAG5115802.1"/>
    </source>
</evidence>
<comment type="caution">
    <text evidence="1">The sequence shown here is derived from an EMBL/GenBank/DDBJ whole genome shotgun (WGS) entry which is preliminary data.</text>
</comment>
<dbReference type="FunFam" id="3.40.720.10:FF:000017">
    <property type="entry name" value="Predicted protein"/>
    <property type="match status" value="1"/>
</dbReference>
<dbReference type="InterPro" id="IPR017850">
    <property type="entry name" value="Alkaline_phosphatase_core_sf"/>
</dbReference>
<evidence type="ECO:0000313" key="2">
    <source>
        <dbReference type="Proteomes" id="UP000678393"/>
    </source>
</evidence>
<proteinExistence type="predicted"/>
<dbReference type="InterPro" id="IPR004245">
    <property type="entry name" value="DUF229"/>
</dbReference>
<keyword evidence="2" id="KW-1185">Reference proteome</keyword>
<dbReference type="Gene3D" id="3.40.720.10">
    <property type="entry name" value="Alkaline Phosphatase, subunit A"/>
    <property type="match status" value="1"/>
</dbReference>
<dbReference type="PANTHER" id="PTHR10974:SF9">
    <property type="entry name" value="DUF229 DOMAIN CONTAINING PROTEIN-RELATED"/>
    <property type="match status" value="1"/>
</dbReference>
<accession>A0A8S3YKA9</accession>
<name>A0A8S3YKA9_9EUPU</name>
<dbReference type="OrthoDB" id="413313at2759"/>
<dbReference type="PANTHER" id="PTHR10974">
    <property type="entry name" value="FI08016P-RELATED"/>
    <property type="match status" value="1"/>
</dbReference>
<dbReference type="CDD" id="cd16021">
    <property type="entry name" value="ALP_like"/>
    <property type="match status" value="1"/>
</dbReference>
<organism evidence="1 2">
    <name type="scientific">Candidula unifasciata</name>
    <dbReference type="NCBI Taxonomy" id="100452"/>
    <lineage>
        <taxon>Eukaryota</taxon>
        <taxon>Metazoa</taxon>
        <taxon>Spiralia</taxon>
        <taxon>Lophotrochozoa</taxon>
        <taxon>Mollusca</taxon>
        <taxon>Gastropoda</taxon>
        <taxon>Heterobranchia</taxon>
        <taxon>Euthyneura</taxon>
        <taxon>Panpulmonata</taxon>
        <taxon>Eupulmonata</taxon>
        <taxon>Stylommatophora</taxon>
        <taxon>Helicina</taxon>
        <taxon>Helicoidea</taxon>
        <taxon>Geomitridae</taxon>
        <taxon>Candidula</taxon>
    </lineage>
</organism>
<protein>
    <submittedName>
        <fullName evidence="1">Uncharacterized protein</fullName>
    </submittedName>
</protein>
<dbReference type="SUPFAM" id="SSF53649">
    <property type="entry name" value="Alkaline phosphatase-like"/>
    <property type="match status" value="1"/>
</dbReference>